<accession>A0ABS7Z6Q1</accession>
<dbReference type="Pfam" id="PF14322">
    <property type="entry name" value="SusD-like_3"/>
    <property type="match status" value="1"/>
</dbReference>
<evidence type="ECO:0000256" key="3">
    <source>
        <dbReference type="ARBA" id="ARBA00022729"/>
    </source>
</evidence>
<evidence type="ECO:0000256" key="4">
    <source>
        <dbReference type="ARBA" id="ARBA00023136"/>
    </source>
</evidence>
<dbReference type="PROSITE" id="PS51257">
    <property type="entry name" value="PROKAR_LIPOPROTEIN"/>
    <property type="match status" value="1"/>
</dbReference>
<proteinExistence type="inferred from homology"/>
<evidence type="ECO:0000313" key="9">
    <source>
        <dbReference type="EMBL" id="MCA5005096.1"/>
    </source>
</evidence>
<dbReference type="InterPro" id="IPR011990">
    <property type="entry name" value="TPR-like_helical_dom_sf"/>
</dbReference>
<comment type="caution">
    <text evidence="9">The sequence shown here is derived from an EMBL/GenBank/DDBJ whole genome shotgun (WGS) entry which is preliminary data.</text>
</comment>
<evidence type="ECO:0000256" key="1">
    <source>
        <dbReference type="ARBA" id="ARBA00004442"/>
    </source>
</evidence>
<comment type="subcellular location">
    <subcellularLocation>
        <location evidence="1">Cell outer membrane</location>
    </subcellularLocation>
</comment>
<dbReference type="InterPro" id="IPR033985">
    <property type="entry name" value="SusD-like_N"/>
</dbReference>
<protein>
    <submittedName>
        <fullName evidence="9">RagB/SusD family nutrient uptake outer membrane protein</fullName>
    </submittedName>
</protein>
<evidence type="ECO:0000313" key="10">
    <source>
        <dbReference type="Proteomes" id="UP001165302"/>
    </source>
</evidence>
<feature type="repeat" description="TPR" evidence="6">
    <location>
        <begin position="218"/>
        <end position="251"/>
    </location>
</feature>
<dbReference type="SUPFAM" id="SSF48452">
    <property type="entry name" value="TPR-like"/>
    <property type="match status" value="1"/>
</dbReference>
<dbReference type="EMBL" id="JADEYP010000012">
    <property type="protein sequence ID" value="MCA5005096.1"/>
    <property type="molecule type" value="Genomic_DNA"/>
</dbReference>
<keyword evidence="4" id="KW-0472">Membrane</keyword>
<dbReference type="RefSeq" id="WP_225552506.1">
    <property type="nucleotide sequence ID" value="NZ_JADEYP010000012.1"/>
</dbReference>
<keyword evidence="10" id="KW-1185">Reference proteome</keyword>
<organism evidence="9 10">
    <name type="scientific">Sphingobacterium bovistauri</name>
    <dbReference type="NCBI Taxonomy" id="2781959"/>
    <lineage>
        <taxon>Bacteria</taxon>
        <taxon>Pseudomonadati</taxon>
        <taxon>Bacteroidota</taxon>
        <taxon>Sphingobacteriia</taxon>
        <taxon>Sphingobacteriales</taxon>
        <taxon>Sphingobacteriaceae</taxon>
        <taxon>Sphingobacterium</taxon>
    </lineage>
</organism>
<keyword evidence="6" id="KW-0802">TPR repeat</keyword>
<evidence type="ECO:0000256" key="6">
    <source>
        <dbReference type="PROSITE-ProRule" id="PRU00339"/>
    </source>
</evidence>
<keyword evidence="5" id="KW-0998">Cell outer membrane</keyword>
<dbReference type="InterPro" id="IPR019734">
    <property type="entry name" value="TPR_rpt"/>
</dbReference>
<dbReference type="InterPro" id="IPR012944">
    <property type="entry name" value="SusD_RagB_dom"/>
</dbReference>
<evidence type="ECO:0000259" key="7">
    <source>
        <dbReference type="Pfam" id="PF07980"/>
    </source>
</evidence>
<dbReference type="Proteomes" id="UP001165302">
    <property type="component" value="Unassembled WGS sequence"/>
</dbReference>
<comment type="similarity">
    <text evidence="2">Belongs to the SusD family.</text>
</comment>
<reference evidence="9" key="1">
    <citation type="submission" date="2020-10" db="EMBL/GenBank/DDBJ databases">
        <authorList>
            <person name="Lu T."/>
            <person name="Wang Q."/>
            <person name="Han X."/>
        </authorList>
    </citation>
    <scope>NUCLEOTIDE SEQUENCE</scope>
    <source>
        <strain evidence="9">WQ 366</strain>
    </source>
</reference>
<evidence type="ECO:0000256" key="5">
    <source>
        <dbReference type="ARBA" id="ARBA00023237"/>
    </source>
</evidence>
<evidence type="ECO:0000259" key="8">
    <source>
        <dbReference type="Pfam" id="PF14322"/>
    </source>
</evidence>
<gene>
    <name evidence="9" type="ORF">IPZ78_08010</name>
</gene>
<dbReference type="Pfam" id="PF07980">
    <property type="entry name" value="SusD_RagB"/>
    <property type="match status" value="1"/>
</dbReference>
<feature type="domain" description="RagB/SusD" evidence="7">
    <location>
        <begin position="346"/>
        <end position="426"/>
    </location>
</feature>
<evidence type="ECO:0000256" key="2">
    <source>
        <dbReference type="ARBA" id="ARBA00006275"/>
    </source>
</evidence>
<dbReference type="Gene3D" id="1.25.40.390">
    <property type="match status" value="1"/>
</dbReference>
<dbReference type="PROSITE" id="PS50005">
    <property type="entry name" value="TPR"/>
    <property type="match status" value="1"/>
</dbReference>
<keyword evidence="3" id="KW-0732">Signal</keyword>
<sequence length="466" mass="53864">MKTILKLKTYIFFTCLVHLTTSCEKFFDTTFQNSTSVTPKYVEDYEEMLNSTTFASPNYFVADLVSDDIYISDAMYNNTRKEFILNAYEWKKNIWSDLPDYMYNTSYKQILQLNFILQNIDVAISQSIPDKKEIVKSEALIQRAYIYLQLVNIYGAAYNSTTSKTDLSIPLVLEPNVLLPKQETVETIYKQIITDINNVINTNSLENFGKDILHPGKAAAYALLARTYLYMNDFENALVYADKALVIKNSLYNYNDLFLPLFNYPKTLVEFNSKNDEVIFQKIGNDKDFVLSDNKLPYISKDLENTFEKNDLRLLVKYSESDNIQPSIRPFSTKDLYFDYGINVPEMMLIKAECLTRANNHQDAVELLNELRINRFSPENFISIKYHSNSVLDLVLKERRRELAFHGGVRLFDIKRLAALENNHTTISRTTDDGTPRVSISSSNNKLLIPFSDNLLLGNPNIKQHE</sequence>
<name>A0ABS7Z6Q1_9SPHI</name>
<feature type="domain" description="SusD-like N-terminal" evidence="8">
    <location>
        <begin position="65"/>
        <end position="229"/>
    </location>
</feature>